<organism evidence="1 2">
    <name type="scientific">Gymnopilus dilepis</name>
    <dbReference type="NCBI Taxonomy" id="231916"/>
    <lineage>
        <taxon>Eukaryota</taxon>
        <taxon>Fungi</taxon>
        <taxon>Dikarya</taxon>
        <taxon>Basidiomycota</taxon>
        <taxon>Agaricomycotina</taxon>
        <taxon>Agaricomycetes</taxon>
        <taxon>Agaricomycetidae</taxon>
        <taxon>Agaricales</taxon>
        <taxon>Agaricineae</taxon>
        <taxon>Hymenogastraceae</taxon>
        <taxon>Gymnopilus</taxon>
    </lineage>
</organism>
<evidence type="ECO:0000313" key="1">
    <source>
        <dbReference type="EMBL" id="PPQ97941.1"/>
    </source>
</evidence>
<dbReference type="Proteomes" id="UP000284706">
    <property type="component" value="Unassembled WGS sequence"/>
</dbReference>
<gene>
    <name evidence="1" type="ORF">CVT26_002948</name>
</gene>
<dbReference type="InParanoid" id="A0A409Y4R0"/>
<evidence type="ECO:0000313" key="2">
    <source>
        <dbReference type="Proteomes" id="UP000284706"/>
    </source>
</evidence>
<comment type="caution">
    <text evidence="1">The sequence shown here is derived from an EMBL/GenBank/DDBJ whole genome shotgun (WGS) entry which is preliminary data.</text>
</comment>
<dbReference type="OrthoDB" id="2687058at2759"/>
<accession>A0A409Y4R0</accession>
<name>A0A409Y4R0_9AGAR</name>
<sequence>MLLISPLPPFQPNLCPPSRPFLLSFKSREFFPTATPTLVNSTYGTRSSTPTSRPTFTLQFQSVATQPSGPSAAATNLNLAVDLDLGIRTPGCQGGVLQLRCNSCSDGDDPSAFGAGAAQHVFLSLFGGTDDRLALKFVVQICVNPRMRAAVVVICLIGRALGEDEPCDKTHELTV</sequence>
<proteinExistence type="predicted"/>
<protein>
    <submittedName>
        <fullName evidence="1">Uncharacterized protein</fullName>
    </submittedName>
</protein>
<dbReference type="EMBL" id="NHYE01001161">
    <property type="protein sequence ID" value="PPQ97941.1"/>
    <property type="molecule type" value="Genomic_DNA"/>
</dbReference>
<reference evidence="1 2" key="1">
    <citation type="journal article" date="2018" name="Evol. Lett.">
        <title>Horizontal gene cluster transfer increased hallucinogenic mushroom diversity.</title>
        <authorList>
            <person name="Reynolds H.T."/>
            <person name="Vijayakumar V."/>
            <person name="Gluck-Thaler E."/>
            <person name="Korotkin H.B."/>
            <person name="Matheny P.B."/>
            <person name="Slot J.C."/>
        </authorList>
    </citation>
    <scope>NUCLEOTIDE SEQUENCE [LARGE SCALE GENOMIC DNA]</scope>
    <source>
        <strain evidence="1 2">SRW20</strain>
    </source>
</reference>
<keyword evidence="2" id="KW-1185">Reference proteome</keyword>
<dbReference type="AlphaFoldDB" id="A0A409Y4R0"/>